<dbReference type="GO" id="GO:0016757">
    <property type="term" value="F:glycosyltransferase activity"/>
    <property type="evidence" value="ECO:0007669"/>
    <property type="project" value="UniProtKB-KW"/>
</dbReference>
<protein>
    <submittedName>
        <fullName evidence="3">Glycosyltransferase family 39 protein</fullName>
        <ecNumber evidence="3">2.4.-.-</ecNumber>
    </submittedName>
</protein>
<sequence>MRAMQFTEFPSSKPAIHVPNWALILLFIAYALPGNLGHVPWRGDDALHIGVAYSMLREGNWLVPQIAGVPYMDWPPLLHWLGALSGSLLGWLLPLHDAIRLGGVISVTALLVFLRFAAREIYGREAASAAAMLALGSLGLLVHAHEMQPQVLVAACIAATIYGLAHMRQRPVRGALIAGTASGAAFLAGGLPGLALSLPLWAALPASEAECRSRAFLLAYRHALWPLVLLVLLWPLALAIWQPDYLAVWWAKELADITPHAGHLQRTGALGNLIGWFTWPLWPVVLWSLWHRRTSLRAFGHSLPLLAAALSLGLIVTTGAMRPANVVPLLPALILIAAGEVCRLRRGAANAFDWFGLITFSLLGVGLWLAWSALIFGWPVPLSRNVLRLLPGFQPSWHWYEVLLAITLSIAWIIAIVRLPFFQLRGAVHWALGITLSWGLATTLWLGWFDYDKNYRPVANEIARQIRQQDKGCVATLDTGDSQRASLYYFTDIKLEPGAAARARCPLLLAYSTGQRALPSMNPGWERIWQTQRGRGRLMERFGLYRKVGNQSEAADQSAR</sequence>
<dbReference type="Proteomes" id="UP001549691">
    <property type="component" value="Unassembled WGS sequence"/>
</dbReference>
<feature type="domain" description="Glycosyltransferase RgtA/B/C/D-like" evidence="2">
    <location>
        <begin position="74"/>
        <end position="188"/>
    </location>
</feature>
<feature type="transmembrane region" description="Helical" evidence="1">
    <location>
        <begin position="21"/>
        <end position="41"/>
    </location>
</feature>
<feature type="transmembrane region" description="Helical" evidence="1">
    <location>
        <begin position="77"/>
        <end position="94"/>
    </location>
</feature>
<dbReference type="EMBL" id="JBEWZI010000018">
    <property type="protein sequence ID" value="MET7015544.1"/>
    <property type="molecule type" value="Genomic_DNA"/>
</dbReference>
<feature type="transmembrane region" description="Helical" evidence="1">
    <location>
        <begin position="326"/>
        <end position="342"/>
    </location>
</feature>
<proteinExistence type="predicted"/>
<feature type="transmembrane region" description="Helical" evidence="1">
    <location>
        <begin position="354"/>
        <end position="378"/>
    </location>
</feature>
<keyword evidence="4" id="KW-1185">Reference proteome</keyword>
<feature type="transmembrane region" description="Helical" evidence="1">
    <location>
        <begin position="124"/>
        <end position="144"/>
    </location>
</feature>
<keyword evidence="1" id="KW-0812">Transmembrane</keyword>
<feature type="transmembrane region" description="Helical" evidence="1">
    <location>
        <begin position="302"/>
        <end position="320"/>
    </location>
</feature>
<evidence type="ECO:0000259" key="2">
    <source>
        <dbReference type="Pfam" id="PF13231"/>
    </source>
</evidence>
<keyword evidence="1" id="KW-0472">Membrane</keyword>
<keyword evidence="3" id="KW-0808">Transferase</keyword>
<feature type="transmembrane region" description="Helical" evidence="1">
    <location>
        <begin position="398"/>
        <end position="421"/>
    </location>
</feature>
<gene>
    <name evidence="3" type="ORF">ABXR19_15250</name>
</gene>
<dbReference type="Pfam" id="PF13231">
    <property type="entry name" value="PMT_2"/>
    <property type="match status" value="1"/>
</dbReference>
<feature type="transmembrane region" description="Helical" evidence="1">
    <location>
        <begin position="223"/>
        <end position="241"/>
    </location>
</feature>
<dbReference type="InterPro" id="IPR038731">
    <property type="entry name" value="RgtA/B/C-like"/>
</dbReference>
<dbReference type="EC" id="2.4.-.-" evidence="3"/>
<reference evidence="3 4" key="1">
    <citation type="submission" date="2024-07" db="EMBL/GenBank/DDBJ databases">
        <title>Uliginosibacterium flavum JJ3220;KACC:17644.</title>
        <authorList>
            <person name="Kim M.K."/>
        </authorList>
    </citation>
    <scope>NUCLEOTIDE SEQUENCE [LARGE SCALE GENOMIC DNA]</scope>
    <source>
        <strain evidence="3 4">KACC:17644</strain>
    </source>
</reference>
<accession>A0ABV2TNQ1</accession>
<comment type="caution">
    <text evidence="3">The sequence shown here is derived from an EMBL/GenBank/DDBJ whole genome shotgun (WGS) entry which is preliminary data.</text>
</comment>
<feature type="transmembrane region" description="Helical" evidence="1">
    <location>
        <begin position="151"/>
        <end position="169"/>
    </location>
</feature>
<keyword evidence="3" id="KW-0328">Glycosyltransferase</keyword>
<keyword evidence="1" id="KW-1133">Transmembrane helix</keyword>
<feature type="transmembrane region" description="Helical" evidence="1">
    <location>
        <begin position="175"/>
        <end position="202"/>
    </location>
</feature>
<name>A0ABV2TNQ1_9RHOO</name>
<feature type="transmembrane region" description="Helical" evidence="1">
    <location>
        <begin position="428"/>
        <end position="448"/>
    </location>
</feature>
<evidence type="ECO:0000313" key="3">
    <source>
        <dbReference type="EMBL" id="MET7015544.1"/>
    </source>
</evidence>
<evidence type="ECO:0000256" key="1">
    <source>
        <dbReference type="SAM" id="Phobius"/>
    </source>
</evidence>
<organism evidence="3 4">
    <name type="scientific">Uliginosibacterium flavum</name>
    <dbReference type="NCBI Taxonomy" id="1396831"/>
    <lineage>
        <taxon>Bacteria</taxon>
        <taxon>Pseudomonadati</taxon>
        <taxon>Pseudomonadota</taxon>
        <taxon>Betaproteobacteria</taxon>
        <taxon>Rhodocyclales</taxon>
        <taxon>Zoogloeaceae</taxon>
        <taxon>Uliginosibacterium</taxon>
    </lineage>
</organism>
<feature type="transmembrane region" description="Helical" evidence="1">
    <location>
        <begin position="273"/>
        <end position="290"/>
    </location>
</feature>
<evidence type="ECO:0000313" key="4">
    <source>
        <dbReference type="Proteomes" id="UP001549691"/>
    </source>
</evidence>
<feature type="transmembrane region" description="Helical" evidence="1">
    <location>
        <begin position="101"/>
        <end position="118"/>
    </location>
</feature>